<name>A0A6J7NN81_9ZZZZ</name>
<dbReference type="AlphaFoldDB" id="A0A6J7NN81"/>
<organism evidence="2">
    <name type="scientific">freshwater metagenome</name>
    <dbReference type="NCBI Taxonomy" id="449393"/>
    <lineage>
        <taxon>unclassified sequences</taxon>
        <taxon>metagenomes</taxon>
        <taxon>ecological metagenomes</taxon>
    </lineage>
</organism>
<feature type="region of interest" description="Disordered" evidence="1">
    <location>
        <begin position="62"/>
        <end position="83"/>
    </location>
</feature>
<protein>
    <submittedName>
        <fullName evidence="2">Unannotated protein</fullName>
    </submittedName>
</protein>
<dbReference type="EMBL" id="CAFBOX010000038">
    <property type="protein sequence ID" value="CAB4993735.1"/>
    <property type="molecule type" value="Genomic_DNA"/>
</dbReference>
<proteinExistence type="predicted"/>
<evidence type="ECO:0000256" key="1">
    <source>
        <dbReference type="SAM" id="MobiDB-lite"/>
    </source>
</evidence>
<gene>
    <name evidence="2" type="ORF">UFOPK4035_00343</name>
</gene>
<reference evidence="2" key="1">
    <citation type="submission" date="2020-05" db="EMBL/GenBank/DDBJ databases">
        <authorList>
            <person name="Chiriac C."/>
            <person name="Salcher M."/>
            <person name="Ghai R."/>
            <person name="Kavagutti S V."/>
        </authorList>
    </citation>
    <scope>NUCLEOTIDE SEQUENCE</scope>
</reference>
<accession>A0A6J7NN81</accession>
<evidence type="ECO:0000313" key="2">
    <source>
        <dbReference type="EMBL" id="CAB4993735.1"/>
    </source>
</evidence>
<sequence>MEFAKVPVLTVRAIASPNMTPSSSPRNMRHCPCESLIAAAQRSASGSLAITKSASNARAVSSAKSIAPGSSGLGNATVGKSGSGFAWASTRMRDAKPLE</sequence>